<dbReference type="GO" id="GO:0019905">
    <property type="term" value="F:syntaxin binding"/>
    <property type="evidence" value="ECO:0007669"/>
    <property type="project" value="InterPro"/>
</dbReference>
<dbReference type="GO" id="GO:0015074">
    <property type="term" value="P:DNA integration"/>
    <property type="evidence" value="ECO:0007669"/>
    <property type="project" value="InterPro"/>
</dbReference>
<dbReference type="Gene3D" id="3.30.420.10">
    <property type="entry name" value="Ribonuclease H-like superfamily/Ribonuclease H"/>
    <property type="match status" value="2"/>
</dbReference>
<evidence type="ECO:0000256" key="12">
    <source>
        <dbReference type="ARBA" id="ARBA00023157"/>
    </source>
</evidence>
<dbReference type="CDD" id="cd06902">
    <property type="entry name" value="lectin_ERGIC-53_ERGL"/>
    <property type="match status" value="1"/>
</dbReference>
<dbReference type="Pfam" id="PF01498">
    <property type="entry name" value="HTH_Tnp_Tc3_2"/>
    <property type="match status" value="1"/>
</dbReference>
<dbReference type="GO" id="GO:0045202">
    <property type="term" value="C:synapse"/>
    <property type="evidence" value="ECO:0007669"/>
    <property type="project" value="UniProtKB-SubCell"/>
</dbReference>
<dbReference type="SUPFAM" id="SSF49899">
    <property type="entry name" value="Concanavalin A-like lectins/glucanases"/>
    <property type="match status" value="1"/>
</dbReference>
<keyword evidence="10" id="KW-0770">Synapse</keyword>
<evidence type="ECO:0000256" key="8">
    <source>
        <dbReference type="ARBA" id="ARBA00022775"/>
    </source>
</evidence>
<comment type="similarity">
    <text evidence="2">Belongs to the complexin/synaphin family.</text>
</comment>
<keyword evidence="17" id="KW-1185">Reference proteome</keyword>
<evidence type="ECO:0000256" key="10">
    <source>
        <dbReference type="ARBA" id="ARBA00023018"/>
    </source>
</evidence>
<evidence type="ECO:0000256" key="2">
    <source>
        <dbReference type="ARBA" id="ARBA00005396"/>
    </source>
</evidence>
<dbReference type="InterPro" id="IPR002492">
    <property type="entry name" value="Transposase_Tc1-like"/>
</dbReference>
<protein>
    <recommendedName>
        <fullName evidence="15">L-type lectin-like domain-containing protein</fullName>
    </recommendedName>
</protein>
<dbReference type="InterPro" id="IPR013320">
    <property type="entry name" value="ConA-like_dom_sf"/>
</dbReference>
<evidence type="ECO:0000256" key="1">
    <source>
        <dbReference type="ARBA" id="ARBA00004151"/>
    </source>
</evidence>
<feature type="region of interest" description="Disordered" evidence="14">
    <location>
        <begin position="926"/>
        <end position="945"/>
    </location>
</feature>
<evidence type="ECO:0000256" key="3">
    <source>
        <dbReference type="ARBA" id="ARBA00022448"/>
    </source>
</evidence>
<keyword evidence="4" id="KW-0268">Exocytosis</keyword>
<keyword evidence="8" id="KW-0532">Neurotransmitter transport</keyword>
<dbReference type="GO" id="GO:0030134">
    <property type="term" value="C:COPII-coated ER to Golgi transport vesicle"/>
    <property type="evidence" value="ECO:0007669"/>
    <property type="project" value="TreeGrafter"/>
</dbReference>
<evidence type="ECO:0000256" key="4">
    <source>
        <dbReference type="ARBA" id="ARBA00022483"/>
    </source>
</evidence>
<keyword evidence="9" id="KW-1133">Transmembrane helix</keyword>
<dbReference type="Pfam" id="PF05835">
    <property type="entry name" value="Synaphin"/>
    <property type="match status" value="1"/>
</dbReference>
<keyword evidence="12" id="KW-1015">Disulfide bond</keyword>
<dbReference type="GO" id="GO:0005789">
    <property type="term" value="C:endoplasmic reticulum membrane"/>
    <property type="evidence" value="ECO:0007669"/>
    <property type="project" value="TreeGrafter"/>
</dbReference>
<dbReference type="EMBL" id="JAGTTL010000005">
    <property type="protein sequence ID" value="KAK6322845.1"/>
    <property type="molecule type" value="Genomic_DNA"/>
</dbReference>
<dbReference type="GO" id="GO:0000139">
    <property type="term" value="C:Golgi membrane"/>
    <property type="evidence" value="ECO:0007669"/>
    <property type="project" value="TreeGrafter"/>
</dbReference>
<dbReference type="GO" id="GO:0033116">
    <property type="term" value="C:endoplasmic reticulum-Golgi intermediate compartment membrane"/>
    <property type="evidence" value="ECO:0007669"/>
    <property type="project" value="UniProtKB-SubCell"/>
</dbReference>
<name>A0AAN8M1C4_9TELE</name>
<dbReference type="GO" id="GO:0006887">
    <property type="term" value="P:exocytosis"/>
    <property type="evidence" value="ECO:0007669"/>
    <property type="project" value="UniProtKB-KW"/>
</dbReference>
<dbReference type="Pfam" id="PF03388">
    <property type="entry name" value="Lectin_leg-like"/>
    <property type="match status" value="1"/>
</dbReference>
<dbReference type="InterPro" id="IPR051136">
    <property type="entry name" value="Intracellular_Lectin-GPT"/>
</dbReference>
<gene>
    <name evidence="16" type="ORF">J4Q44_G00076370</name>
</gene>
<evidence type="ECO:0000256" key="13">
    <source>
        <dbReference type="ARBA" id="ARBA00034103"/>
    </source>
</evidence>
<feature type="compositionally biased region" description="Low complexity" evidence="14">
    <location>
        <begin position="936"/>
        <end position="945"/>
    </location>
</feature>
<evidence type="ECO:0000256" key="7">
    <source>
        <dbReference type="ARBA" id="ARBA00022734"/>
    </source>
</evidence>
<reference evidence="16 17" key="1">
    <citation type="submission" date="2021-04" db="EMBL/GenBank/DDBJ databases">
        <authorList>
            <person name="De Guttry C."/>
            <person name="Zahm M."/>
            <person name="Klopp C."/>
            <person name="Cabau C."/>
            <person name="Louis A."/>
            <person name="Berthelot C."/>
            <person name="Parey E."/>
            <person name="Roest Crollius H."/>
            <person name="Montfort J."/>
            <person name="Robinson-Rechavi M."/>
            <person name="Bucao C."/>
            <person name="Bouchez O."/>
            <person name="Gislard M."/>
            <person name="Lluch J."/>
            <person name="Milhes M."/>
            <person name="Lampietro C."/>
            <person name="Lopez Roques C."/>
            <person name="Donnadieu C."/>
            <person name="Braasch I."/>
            <person name="Desvignes T."/>
            <person name="Postlethwait J."/>
            <person name="Bobe J."/>
            <person name="Wedekind C."/>
            <person name="Guiguen Y."/>
        </authorList>
    </citation>
    <scope>NUCLEOTIDE SEQUENCE [LARGE SCALE GENOMIC DNA]</scope>
    <source>
        <strain evidence="16">Cs_M1</strain>
        <tissue evidence="16">Blood</tissue>
    </source>
</reference>
<dbReference type="CDD" id="cd22809">
    <property type="entry name" value="Complexin_NTD_CPLX_III_IV"/>
    <property type="match status" value="1"/>
</dbReference>
<dbReference type="AlphaFoldDB" id="A0AAN8M1C4"/>
<dbReference type="InterPro" id="IPR036397">
    <property type="entry name" value="RNaseH_sf"/>
</dbReference>
<keyword evidence="11" id="KW-0472">Membrane</keyword>
<evidence type="ECO:0000259" key="15">
    <source>
        <dbReference type="PROSITE" id="PS51328"/>
    </source>
</evidence>
<dbReference type="GO" id="GO:0006888">
    <property type="term" value="P:endoplasmic reticulum to Golgi vesicle-mediated transport"/>
    <property type="evidence" value="ECO:0007669"/>
    <property type="project" value="TreeGrafter"/>
</dbReference>
<comment type="caution">
    <text evidence="16">The sequence shown here is derived from an EMBL/GenBank/DDBJ whole genome shotgun (WGS) entry which is preliminary data.</text>
</comment>
<evidence type="ECO:0000256" key="6">
    <source>
        <dbReference type="ARBA" id="ARBA00022729"/>
    </source>
</evidence>
<dbReference type="GO" id="GO:0003677">
    <property type="term" value="F:DNA binding"/>
    <property type="evidence" value="ECO:0007669"/>
    <property type="project" value="InterPro"/>
</dbReference>
<dbReference type="PANTHER" id="PTHR12223">
    <property type="entry name" value="VESICULAR MANNOSE-BINDING LECTIN"/>
    <property type="match status" value="1"/>
</dbReference>
<comment type="subcellular location">
    <subcellularLocation>
        <location evidence="1">Endoplasmic reticulum-Golgi intermediate compartment membrane</location>
        <topology evidence="1">Single-pass type I membrane protein</topology>
    </subcellularLocation>
    <subcellularLocation>
        <location evidence="13">Synapse</location>
    </subcellularLocation>
</comment>
<evidence type="ECO:0000256" key="14">
    <source>
        <dbReference type="SAM" id="MobiDB-lite"/>
    </source>
</evidence>
<evidence type="ECO:0000313" key="16">
    <source>
        <dbReference type="EMBL" id="KAK6322845.1"/>
    </source>
</evidence>
<dbReference type="FunFam" id="2.60.120.200:FF:000028">
    <property type="entry name" value="Blast:Protein ERGIC-53"/>
    <property type="match status" value="1"/>
</dbReference>
<keyword evidence="5" id="KW-0812">Transmembrane</keyword>
<evidence type="ECO:0000256" key="9">
    <source>
        <dbReference type="ARBA" id="ARBA00022989"/>
    </source>
</evidence>
<keyword evidence="3" id="KW-0813">Transport</keyword>
<proteinExistence type="inferred from homology"/>
<dbReference type="Proteomes" id="UP001356427">
    <property type="component" value="Unassembled WGS sequence"/>
</dbReference>
<accession>A0AAN8M1C4</accession>
<keyword evidence="6" id="KW-0732">Signal</keyword>
<organism evidence="16 17">
    <name type="scientific">Coregonus suidteri</name>
    <dbReference type="NCBI Taxonomy" id="861788"/>
    <lineage>
        <taxon>Eukaryota</taxon>
        <taxon>Metazoa</taxon>
        <taxon>Chordata</taxon>
        <taxon>Craniata</taxon>
        <taxon>Vertebrata</taxon>
        <taxon>Euteleostomi</taxon>
        <taxon>Actinopterygii</taxon>
        <taxon>Neopterygii</taxon>
        <taxon>Teleostei</taxon>
        <taxon>Protacanthopterygii</taxon>
        <taxon>Salmoniformes</taxon>
        <taxon>Salmonidae</taxon>
        <taxon>Coregoninae</taxon>
        <taxon>Coregonus</taxon>
    </lineage>
</organism>
<evidence type="ECO:0000256" key="5">
    <source>
        <dbReference type="ARBA" id="ARBA00022692"/>
    </source>
</evidence>
<dbReference type="InterPro" id="IPR008849">
    <property type="entry name" value="Synaphin"/>
</dbReference>
<dbReference type="GO" id="GO:0006313">
    <property type="term" value="P:DNA transposition"/>
    <property type="evidence" value="ECO:0007669"/>
    <property type="project" value="InterPro"/>
</dbReference>
<sequence>MIMRTENWVKVLWSDETKIELFGINSTRRVWRRRNAAYDPKNTIPTVYFICGDGDYFVPDVLSAQSRVRIPKESECAYLHRISLAFQIITALTSVIMNPLLYSLFTHDCETAEGVPPIHIDVTAVEKVESFKCTIESILSCCITAWYGNCTARNRKALQRVVRKAKKMIKDINHPSHCLFTPLSSRRRGKEYPELPLLQRIRTMTQHTSRLCKGYLTKKESVGVLHQMTWPPQSPDLNPIEMVWDELDRRVKEKQPTSAQHMAKFCCAGKMGPPGVSEGELFTTYLFTAHKALRTLTIPHYAIPSADQVRITPSLRSQKGSVWTKTTVNFDNWEAEVTFRVSGRGRMGADGLAIWFTTAQGLDGPVYGAADNWNGLGIFFDSFDNDGKKNNPAVLVVGNNGGLVYDHPNDGTTQALGTCLRDFRNKPYPVRAKITYYKKTLTVLINNGFTPDKDDYEFCTKVDNMIIPQEGYFGISAATGGLADDHDVLSFLTFRLTEPGQELPPPEAEMPKEDKDKYQEEFENFQQELDKKKEDYQKEHPDVQGEPIEDMYESVNDREIRQVFEGQNRIHLEIKQLHRQLAMILDEQRRYVSVVTDEISKRQGESGGQVGQAPSQEMGAVVATQQEVLRNLNELRNSFYESLKQIGASQHQGNAVGMGTYETVQHFNDIKEHLHVVKRNIEHLITRNGSPSEKQVVICPDPPPMPSCLGTTHFLVFVVIQSVLFFSYIMYKLTTEFQTASGSNVSTITVRRELHEMSFHGRAAAHKPKITMRNAKRQLEWCNAHCHWTLEQGTLELCQSDHRVLGHLPDQGPFPLITQFGRAASSRKKIRDDDSSFTPRKHLLCRIPASPPQYSTAQHSTIQYSTVQHNTAQHSTALYSTALYSTALYSTAQHSTVQHSTYSRTLRSKMFLIKTMMPNPLAGLNPMGGGEEETEAAPADPAKAAGMTREEYEEYQKQLVEEKMERDADFLHKKAERATLRVCLRDKYRLPKSEQDDNMLAMAGDDVDVPEELLKMVDEDATEEEDKDSILGGIQNLQNMDMDQLKEKASATVTEMKAKAEEKCSVM</sequence>
<dbReference type="PROSITE" id="PS51328">
    <property type="entry name" value="L_LECTIN_LIKE"/>
    <property type="match status" value="1"/>
</dbReference>
<dbReference type="InterPro" id="IPR005052">
    <property type="entry name" value="Lectin_leg"/>
</dbReference>
<feature type="domain" description="L-type lectin-like" evidence="15">
    <location>
        <begin position="273"/>
        <end position="496"/>
    </location>
</feature>
<dbReference type="GO" id="GO:0006836">
    <property type="term" value="P:neurotransmitter transport"/>
    <property type="evidence" value="ECO:0007669"/>
    <property type="project" value="UniProtKB-KW"/>
</dbReference>
<dbReference type="PANTHER" id="PTHR12223:SF28">
    <property type="entry name" value="LECTIN, MANNOSE BINDING 1 LIKE"/>
    <property type="match status" value="1"/>
</dbReference>
<evidence type="ECO:0000313" key="17">
    <source>
        <dbReference type="Proteomes" id="UP001356427"/>
    </source>
</evidence>
<keyword evidence="7" id="KW-0430">Lectin</keyword>
<dbReference type="GO" id="GO:0005537">
    <property type="term" value="F:D-mannose binding"/>
    <property type="evidence" value="ECO:0007669"/>
    <property type="project" value="TreeGrafter"/>
</dbReference>
<evidence type="ECO:0000256" key="11">
    <source>
        <dbReference type="ARBA" id="ARBA00023136"/>
    </source>
</evidence>
<dbReference type="Gene3D" id="2.60.120.200">
    <property type="match status" value="1"/>
</dbReference>